<keyword evidence="1 2" id="KW-0472">Membrane</keyword>
<feature type="transmembrane region" description="Helical" evidence="2">
    <location>
        <begin position="68"/>
        <end position="94"/>
    </location>
</feature>
<sequence length="148" mass="15383">MAMASLLGIGRLRPAPGTWGSMAVLPAALLGPGWCLALGIGFALAGFWAVWRLPEAREDPAWVVADEAAGQCLALSALPMGASFWWILAAFALFRTLDILKPGPIGWADRMKGGRMRRCLSVMLDDVLAGLAAAAALLVLRLAAGGGA</sequence>
<dbReference type="GO" id="GO:0008962">
    <property type="term" value="F:phosphatidylglycerophosphatase activity"/>
    <property type="evidence" value="ECO:0007669"/>
    <property type="project" value="UniProtKB-EC"/>
</dbReference>
<dbReference type="Pfam" id="PF04608">
    <property type="entry name" value="PgpA"/>
    <property type="match status" value="1"/>
</dbReference>
<dbReference type="AlphaFoldDB" id="A0A502GIM7"/>
<protein>
    <recommendedName>
        <fullName evidence="1">Phosphatidylglycerophosphatase A</fullName>
        <ecNumber evidence="1">3.1.3.27</ecNumber>
    </recommendedName>
    <alternativeName>
        <fullName evidence="1">Phosphatidylglycerolphosphate phosphatase A</fullName>
    </alternativeName>
</protein>
<evidence type="ECO:0000313" key="4">
    <source>
        <dbReference type="EMBL" id="TPG61418.1"/>
    </source>
</evidence>
<keyword evidence="1" id="KW-0595">Phospholipid degradation</keyword>
<dbReference type="InterPro" id="IPR026037">
    <property type="entry name" value="PgpA"/>
</dbReference>
<keyword evidence="1" id="KW-1208">Phospholipid metabolism</keyword>
<feature type="transmembrane region" description="Helical" evidence="2">
    <location>
        <begin position="21"/>
        <end position="48"/>
    </location>
</feature>
<dbReference type="PANTHER" id="PTHR36305:SF1">
    <property type="entry name" value="PHOSPHATIDYLGLYCEROPHOSPHATASE A"/>
    <property type="match status" value="1"/>
</dbReference>
<evidence type="ECO:0000256" key="2">
    <source>
        <dbReference type="SAM" id="Phobius"/>
    </source>
</evidence>
<keyword evidence="1" id="KW-0443">Lipid metabolism</keyword>
<accession>A0A502GIM7</accession>
<proteinExistence type="predicted"/>
<dbReference type="GO" id="GO:0046872">
    <property type="term" value="F:metal ion binding"/>
    <property type="evidence" value="ECO:0007669"/>
    <property type="project" value="UniProtKB-KW"/>
</dbReference>
<evidence type="ECO:0000259" key="3">
    <source>
        <dbReference type="Pfam" id="PF04608"/>
    </source>
</evidence>
<dbReference type="CDD" id="cd06971">
    <property type="entry name" value="PgpA"/>
    <property type="match status" value="1"/>
</dbReference>
<keyword evidence="5" id="KW-1185">Reference proteome</keyword>
<dbReference type="EC" id="3.1.3.27" evidence="1"/>
<keyword evidence="1" id="KW-0479">Metal-binding</keyword>
<dbReference type="PIRSF" id="PIRSF006162">
    <property type="entry name" value="PgpA"/>
    <property type="match status" value="1"/>
</dbReference>
<comment type="function">
    <text evidence="1">Lipid phosphatase which dephosphorylates phosphatidylglycerophosphate (PGP) to phosphatidylglycerol (PG).</text>
</comment>
<evidence type="ECO:0000256" key="1">
    <source>
        <dbReference type="PIRNR" id="PIRNR006162"/>
    </source>
</evidence>
<feature type="transmembrane region" description="Helical" evidence="2">
    <location>
        <begin position="120"/>
        <end position="144"/>
    </location>
</feature>
<dbReference type="EMBL" id="RCZP01000001">
    <property type="protein sequence ID" value="TPG61418.1"/>
    <property type="molecule type" value="Genomic_DNA"/>
</dbReference>
<name>A0A502GIM7_9PROT</name>
<keyword evidence="2" id="KW-1133">Transmembrane helix</keyword>
<comment type="pathway">
    <text evidence="1">Phospholipid metabolism; phosphatidylglycerol biosynthesis; phosphatidylglycerol from CDP-diacylglycerol: step 2/2.</text>
</comment>
<keyword evidence="1" id="KW-1003">Cell membrane</keyword>
<comment type="caution">
    <text evidence="4">The sequence shown here is derived from an EMBL/GenBank/DDBJ whole genome shotgun (WGS) entry which is preliminary data.</text>
</comment>
<dbReference type="SUPFAM" id="SSF101307">
    <property type="entry name" value="YutG-like"/>
    <property type="match status" value="1"/>
</dbReference>
<keyword evidence="1" id="KW-0442">Lipid degradation</keyword>
<dbReference type="GO" id="GO:0005886">
    <property type="term" value="C:plasma membrane"/>
    <property type="evidence" value="ECO:0007669"/>
    <property type="project" value="UniProtKB-SubCell"/>
</dbReference>
<comment type="catalytic activity">
    <reaction evidence="1">
        <text>a 1,2-diacyl-sn-glycero-3-phospho-(1'-sn-glycero-3'-phosphate) + H2O = a 1,2-diacyl-sn-glycero-3-phospho-(1'-sn-glycerol) + phosphate</text>
        <dbReference type="Rhea" id="RHEA:33751"/>
        <dbReference type="ChEBI" id="CHEBI:15377"/>
        <dbReference type="ChEBI" id="CHEBI:43474"/>
        <dbReference type="ChEBI" id="CHEBI:60110"/>
        <dbReference type="ChEBI" id="CHEBI:64716"/>
        <dbReference type="EC" id="3.1.3.27"/>
    </reaction>
</comment>
<feature type="domain" description="YutG/PgpA" evidence="3">
    <location>
        <begin position="3"/>
        <end position="140"/>
    </location>
</feature>
<keyword evidence="1" id="KW-0997">Cell inner membrane</keyword>
<comment type="subcellular location">
    <subcellularLocation>
        <location evidence="1">Cell inner membrane</location>
        <topology evidence="1">Multi-pass membrane protein</topology>
    </subcellularLocation>
</comment>
<dbReference type="OrthoDB" id="9804091at2"/>
<dbReference type="InterPro" id="IPR007686">
    <property type="entry name" value="YutG/PgpA"/>
</dbReference>
<organism evidence="4 5">
    <name type="scientific">Muricoccus nepalensis</name>
    <dbReference type="NCBI Taxonomy" id="1854500"/>
    <lineage>
        <taxon>Bacteria</taxon>
        <taxon>Pseudomonadati</taxon>
        <taxon>Pseudomonadota</taxon>
        <taxon>Alphaproteobacteria</taxon>
        <taxon>Acetobacterales</taxon>
        <taxon>Roseomonadaceae</taxon>
        <taxon>Muricoccus</taxon>
    </lineage>
</organism>
<dbReference type="RefSeq" id="WP_140880935.1">
    <property type="nucleotide sequence ID" value="NZ_RCZP01000001.1"/>
</dbReference>
<reference evidence="4 5" key="1">
    <citation type="journal article" date="2019" name="Environ. Microbiol.">
        <title>Species interactions and distinct microbial communities in high Arctic permafrost affected cryosols are associated with the CH4 and CO2 gas fluxes.</title>
        <authorList>
            <person name="Altshuler I."/>
            <person name="Hamel J."/>
            <person name="Turney S."/>
            <person name="Magnuson E."/>
            <person name="Levesque R."/>
            <person name="Greer C."/>
            <person name="Whyte L.G."/>
        </authorList>
    </citation>
    <scope>NUCLEOTIDE SEQUENCE [LARGE SCALE GENOMIC DNA]</scope>
    <source>
        <strain evidence="4 5">S9.3B</strain>
    </source>
</reference>
<dbReference type="GO" id="GO:0009395">
    <property type="term" value="P:phospholipid catabolic process"/>
    <property type="evidence" value="ECO:0007669"/>
    <property type="project" value="UniProtKB-KW"/>
</dbReference>
<comment type="cofactor">
    <cofactor evidence="1">
        <name>Mg(2+)</name>
        <dbReference type="ChEBI" id="CHEBI:18420"/>
    </cofactor>
</comment>
<keyword evidence="1" id="KW-0378">Hydrolase</keyword>
<dbReference type="PANTHER" id="PTHR36305">
    <property type="entry name" value="PHOSPHATIDYLGLYCEROPHOSPHATASE A"/>
    <property type="match status" value="1"/>
</dbReference>
<evidence type="ECO:0000313" key="5">
    <source>
        <dbReference type="Proteomes" id="UP000317078"/>
    </source>
</evidence>
<keyword evidence="1" id="KW-0460">Magnesium</keyword>
<dbReference type="Proteomes" id="UP000317078">
    <property type="component" value="Unassembled WGS sequence"/>
</dbReference>
<gene>
    <name evidence="4" type="ORF">EAH89_01195</name>
</gene>
<dbReference type="GO" id="GO:0006655">
    <property type="term" value="P:phosphatidylglycerol biosynthetic process"/>
    <property type="evidence" value="ECO:0007669"/>
    <property type="project" value="UniProtKB-UniPathway"/>
</dbReference>
<dbReference type="UniPathway" id="UPA00084">
    <property type="reaction ID" value="UER00504"/>
</dbReference>
<dbReference type="InterPro" id="IPR036681">
    <property type="entry name" value="PgpA-like_sf"/>
</dbReference>
<keyword evidence="1 2" id="KW-0812">Transmembrane</keyword>